<organism evidence="3 4">
    <name type="scientific">Thalassiosira oceanica</name>
    <name type="common">Marine diatom</name>
    <dbReference type="NCBI Taxonomy" id="159749"/>
    <lineage>
        <taxon>Eukaryota</taxon>
        <taxon>Sar</taxon>
        <taxon>Stramenopiles</taxon>
        <taxon>Ochrophyta</taxon>
        <taxon>Bacillariophyta</taxon>
        <taxon>Coscinodiscophyceae</taxon>
        <taxon>Thalassiosirophycidae</taxon>
        <taxon>Thalassiosirales</taxon>
        <taxon>Thalassiosiraceae</taxon>
        <taxon>Thalassiosira</taxon>
    </lineage>
</organism>
<keyword evidence="2" id="KW-0732">Signal</keyword>
<proteinExistence type="predicted"/>
<comment type="caution">
    <text evidence="3">The sequence shown here is derived from an EMBL/GenBank/DDBJ whole genome shotgun (WGS) entry which is preliminary data.</text>
</comment>
<gene>
    <name evidence="3" type="ORF">THAOC_04881</name>
</gene>
<feature type="chain" id="PRO_5003841270" evidence="2">
    <location>
        <begin position="20"/>
        <end position="402"/>
    </location>
</feature>
<dbReference type="EMBL" id="AGNL01004457">
    <property type="protein sequence ID" value="EJK73487.1"/>
    <property type="molecule type" value="Genomic_DNA"/>
</dbReference>
<dbReference type="AlphaFoldDB" id="K0TNF7"/>
<feature type="compositionally biased region" description="Basic and acidic residues" evidence="1">
    <location>
        <begin position="45"/>
        <end position="58"/>
    </location>
</feature>
<protein>
    <submittedName>
        <fullName evidence="3">Uncharacterized protein</fullName>
    </submittedName>
</protein>
<accession>K0TNF7</accession>
<evidence type="ECO:0000256" key="1">
    <source>
        <dbReference type="SAM" id="MobiDB-lite"/>
    </source>
</evidence>
<evidence type="ECO:0000313" key="4">
    <source>
        <dbReference type="Proteomes" id="UP000266841"/>
    </source>
</evidence>
<feature type="region of interest" description="Disordered" evidence="1">
    <location>
        <begin position="30"/>
        <end position="60"/>
    </location>
</feature>
<keyword evidence="4" id="KW-1185">Reference proteome</keyword>
<feature type="signal peptide" evidence="2">
    <location>
        <begin position="1"/>
        <end position="19"/>
    </location>
</feature>
<name>K0TNF7_THAOC</name>
<evidence type="ECO:0000256" key="2">
    <source>
        <dbReference type="SAM" id="SignalP"/>
    </source>
</evidence>
<dbReference type="eggNOG" id="ENOG502RUMA">
    <property type="taxonomic scope" value="Eukaryota"/>
</dbReference>
<reference evidence="3 4" key="1">
    <citation type="journal article" date="2012" name="Genome Biol.">
        <title>Genome and low-iron response of an oceanic diatom adapted to chronic iron limitation.</title>
        <authorList>
            <person name="Lommer M."/>
            <person name="Specht M."/>
            <person name="Roy A.S."/>
            <person name="Kraemer L."/>
            <person name="Andreson R."/>
            <person name="Gutowska M.A."/>
            <person name="Wolf J."/>
            <person name="Bergner S.V."/>
            <person name="Schilhabel M.B."/>
            <person name="Klostermeier U.C."/>
            <person name="Beiko R.G."/>
            <person name="Rosenstiel P."/>
            <person name="Hippler M."/>
            <person name="Laroche J."/>
        </authorList>
    </citation>
    <scope>NUCLEOTIDE SEQUENCE [LARGE SCALE GENOMIC DNA]</scope>
    <source>
        <strain evidence="3 4">CCMP1005</strain>
    </source>
</reference>
<dbReference type="Proteomes" id="UP000266841">
    <property type="component" value="Unassembled WGS sequence"/>
</dbReference>
<sequence>MTMMSSRRVALVISGLISATEMLQPAAHDPIRPTEHHSVRGTLRPTEHDPIRPTEQHSVRGTLRPAVQLAVTAAEQHPVRGTLRPAVQLAVTAAEQHPIQGTLRPAVQHPERNALLYPESDADPSGGNFPLLPRLVAGCLSADPSNYMSTTLAKCCSSYFSWNYDVCIGNLPGICARSLFYPDWEGSNTGCVDDGNEPSYMTANAVGYMFTHKSDCCQQHYNWNYEECLGISTTANSNLYYPDWEQDHICKKGGGQPQGQQCLARRPGPPTGTLTGKAPKTSARMSEIFAEEALSLLFVQCAHGHLFCPYSGQQPAYMNTNPSQWMDTTQLSCCNKYYSWNSANCLAYGSSSSSTSAGTGKFYMNWVTSKCVQDCVGAAPCGGIAEFWDDLFDTRATCCATK</sequence>
<feature type="region of interest" description="Disordered" evidence="1">
    <location>
        <begin position="258"/>
        <end position="278"/>
    </location>
</feature>
<dbReference type="OrthoDB" id="57206at2759"/>
<evidence type="ECO:0000313" key="3">
    <source>
        <dbReference type="EMBL" id="EJK73487.1"/>
    </source>
</evidence>